<dbReference type="KEGG" id="ras:RAS_02780"/>
<sequence>MSLNFTKNFGKSVLCFVTIRLDIIGVKVKATNPENKTQNAKVQANSINNFPIKPSIKPTGIKIRQQA</sequence>
<keyword evidence="2" id="KW-1185">Reference proteome</keyword>
<dbReference type="Proteomes" id="UP000321183">
    <property type="component" value="Chromosome"/>
</dbReference>
<protein>
    <submittedName>
        <fullName evidence="1">Uncharacterized protein</fullName>
    </submittedName>
</protein>
<name>A0A510GB94_9RICK</name>
<dbReference type="AlphaFoldDB" id="A0A510GB94"/>
<evidence type="ECO:0000313" key="1">
    <source>
        <dbReference type="EMBL" id="BBJ31169.1"/>
    </source>
</evidence>
<evidence type="ECO:0000313" key="2">
    <source>
        <dbReference type="Proteomes" id="UP000321183"/>
    </source>
</evidence>
<dbReference type="EMBL" id="AP019563">
    <property type="protein sequence ID" value="BBJ31169.1"/>
    <property type="molecule type" value="Genomic_DNA"/>
</dbReference>
<gene>
    <name evidence="1" type="ORF">RAS_02780</name>
</gene>
<accession>A0A510GB94</accession>
<proteinExistence type="predicted"/>
<organism evidence="1 2">
    <name type="scientific">Rickettsia asiatica</name>
    <dbReference type="NCBI Taxonomy" id="238800"/>
    <lineage>
        <taxon>Bacteria</taxon>
        <taxon>Pseudomonadati</taxon>
        <taxon>Pseudomonadota</taxon>
        <taxon>Alphaproteobacteria</taxon>
        <taxon>Rickettsiales</taxon>
        <taxon>Rickettsiaceae</taxon>
        <taxon>Rickettsieae</taxon>
        <taxon>Rickettsia</taxon>
        <taxon>spotted fever group</taxon>
    </lineage>
</organism>
<reference evidence="1 2" key="1">
    <citation type="submission" date="2019-04" db="EMBL/GenBank/DDBJ databases">
        <title>Draft genome sequence of Rickettsia asiatica Maytaro1284.</title>
        <authorList>
            <person name="Thu M."/>
            <person name="Qiu Y."/>
            <person name="Nakao R."/>
        </authorList>
    </citation>
    <scope>NUCLEOTIDE SEQUENCE [LARGE SCALE GENOMIC DNA]</scope>
    <source>
        <strain evidence="1 2">Maytaro1284</strain>
    </source>
</reference>